<dbReference type="EC" id="4.2.1.134" evidence="4 14"/>
<dbReference type="UniPathway" id="UPA00094"/>
<evidence type="ECO:0000313" key="15">
    <source>
        <dbReference type="EMBL" id="QWW25044.1"/>
    </source>
</evidence>
<keyword evidence="12 14" id="KW-0456">Lyase</keyword>
<gene>
    <name evidence="15" type="ORF">CA7LBN_003926</name>
</gene>
<dbReference type="GO" id="GO:0042761">
    <property type="term" value="P:very long-chain fatty acid biosynthetic process"/>
    <property type="evidence" value="ECO:0007669"/>
    <property type="project" value="TreeGrafter"/>
</dbReference>
<evidence type="ECO:0000256" key="9">
    <source>
        <dbReference type="ARBA" id="ARBA00023098"/>
    </source>
</evidence>
<evidence type="ECO:0000256" key="7">
    <source>
        <dbReference type="ARBA" id="ARBA00022832"/>
    </source>
</evidence>
<accession>A0A8F2W3I6</accession>
<feature type="transmembrane region" description="Helical" evidence="14">
    <location>
        <begin position="246"/>
        <end position="266"/>
    </location>
</feature>
<comment type="caution">
    <text evidence="14">Lacks conserved residue(s) required for the propagation of feature annotation.</text>
</comment>
<evidence type="ECO:0000256" key="5">
    <source>
        <dbReference type="ARBA" id="ARBA00022516"/>
    </source>
</evidence>
<evidence type="ECO:0000256" key="2">
    <source>
        <dbReference type="ARBA" id="ARBA00005194"/>
    </source>
</evidence>
<dbReference type="GO" id="GO:0102158">
    <property type="term" value="F:very-long-chain (3R)-3-hydroxyacyl-CoA dehydratase activity"/>
    <property type="evidence" value="ECO:0007669"/>
    <property type="project" value="UniProtKB-EC"/>
</dbReference>
<feature type="transmembrane region" description="Helical" evidence="14">
    <location>
        <begin position="136"/>
        <end position="155"/>
    </location>
</feature>
<sequence length="412" mass="47072">MIKWYLSAYNAFSAIAWLVILGTTVVDVLPGGFYDTHHYVDYPHKLLVQVQVVNAAFEITHALTGLVPSPLSSLLLQFFARLIITVGISWYVPESAGNFSLLAYTALSVAWSVTEIIRYSFYFAKQQGSVPQALQWLRYSAFIVLYPLGVVSEPWVVYKTLDYVSGFYYWFLALGMFLYIPGFFQLYGYMFKQRRRSFTTSEAAHPKRWLIAYNSISSSLWSIVLFNSVFLGSFVGQPLLFEKSRIFLIVTQSLAIIEVINSATGVVRSPIVTTASQVASRLLIVLGIFLVLPYSPANYHWVYISLNVSWAVTEIVRYSYYAANLKDPNNVPYVLTWLRYSLFYVLYPTGVASEVSIIYLSLEEAEKVVGSWYRWLLFAILFTYPPGLYSLYTYMIKQRKKVLGKPSTKKTE</sequence>
<keyword evidence="9 14" id="KW-0443">Lipid metabolism</keyword>
<comment type="catalytic activity">
    <reaction evidence="13 14">
        <text>a very-long-chain (3R)-3-hydroxyacyl-CoA = a very-long-chain (2E)-enoyl-CoA + H2O</text>
        <dbReference type="Rhea" id="RHEA:45812"/>
        <dbReference type="ChEBI" id="CHEBI:15377"/>
        <dbReference type="ChEBI" id="CHEBI:83728"/>
        <dbReference type="ChEBI" id="CHEBI:85440"/>
        <dbReference type="EC" id="4.2.1.134"/>
    </reaction>
</comment>
<dbReference type="GO" id="GO:0030148">
    <property type="term" value="P:sphingolipid biosynthetic process"/>
    <property type="evidence" value="ECO:0007669"/>
    <property type="project" value="TreeGrafter"/>
</dbReference>
<keyword evidence="14" id="KW-0256">Endoplasmic reticulum</keyword>
<keyword evidence="5 14" id="KW-0444">Lipid biosynthesis</keyword>
<feature type="transmembrane region" description="Helical" evidence="14">
    <location>
        <begin position="341"/>
        <end position="360"/>
    </location>
</feature>
<feature type="transmembrane region" description="Helical" evidence="14">
    <location>
        <begin position="12"/>
        <end position="34"/>
    </location>
</feature>
<keyword evidence="11 14" id="KW-0275">Fatty acid biosynthesis</keyword>
<evidence type="ECO:0000256" key="10">
    <source>
        <dbReference type="ARBA" id="ARBA00023136"/>
    </source>
</evidence>
<keyword evidence="8 14" id="KW-1133">Transmembrane helix</keyword>
<evidence type="ECO:0000256" key="3">
    <source>
        <dbReference type="ARBA" id="ARBA00007811"/>
    </source>
</evidence>
<keyword evidence="7 14" id="KW-0276">Fatty acid metabolism</keyword>
<evidence type="ECO:0000256" key="12">
    <source>
        <dbReference type="ARBA" id="ARBA00023239"/>
    </source>
</evidence>
<feature type="transmembrane region" description="Helical" evidence="14">
    <location>
        <begin position="278"/>
        <end position="295"/>
    </location>
</feature>
<keyword evidence="10 14" id="KW-0472">Membrane</keyword>
<dbReference type="EMBL" id="CP076753">
    <property type="protein sequence ID" value="QWW25044.1"/>
    <property type="molecule type" value="Genomic_DNA"/>
</dbReference>
<dbReference type="GO" id="GO:0005789">
    <property type="term" value="C:endoplasmic reticulum membrane"/>
    <property type="evidence" value="ECO:0007669"/>
    <property type="project" value="UniProtKB-SubCell"/>
</dbReference>
<dbReference type="PANTHER" id="PTHR11035:SF3">
    <property type="entry name" value="VERY-LONG-CHAIN (3R)-3-HYDROXYACYL-COA DEHYDRATASE"/>
    <property type="match status" value="1"/>
</dbReference>
<comment type="pathway">
    <text evidence="2 14">Lipid metabolism; fatty acid biosynthesis.</text>
</comment>
<comment type="subcellular location">
    <subcellularLocation>
        <location evidence="14">Endoplasmic reticulum membrane</location>
        <topology evidence="14">Multi-pass membrane protein</topology>
    </subcellularLocation>
    <subcellularLocation>
        <location evidence="1">Membrane</location>
        <topology evidence="1">Multi-pass membrane protein</topology>
    </subcellularLocation>
</comment>
<feature type="transmembrane region" description="Helical" evidence="14">
    <location>
        <begin position="372"/>
        <end position="392"/>
    </location>
</feature>
<reference evidence="15" key="1">
    <citation type="submission" date="2021-06" db="EMBL/GenBank/DDBJ databases">
        <title>Candida auris outbreak in lebanese hospital.</title>
        <authorList>
            <person name="Finianos M."/>
        </authorList>
    </citation>
    <scope>NUCLEOTIDE SEQUENCE</scope>
    <source>
        <strain evidence="15">CA7LBN</strain>
    </source>
</reference>
<feature type="transmembrane region" description="Helical" evidence="14">
    <location>
        <begin position="210"/>
        <end position="234"/>
    </location>
</feature>
<evidence type="ECO:0000256" key="1">
    <source>
        <dbReference type="ARBA" id="ARBA00004141"/>
    </source>
</evidence>
<dbReference type="PANTHER" id="PTHR11035">
    <property type="entry name" value="VERY-LONG-CHAIN (3R)-3-HYDROXYACYL-COA DEHYDRATASE"/>
    <property type="match status" value="1"/>
</dbReference>
<dbReference type="AlphaFoldDB" id="A0A8F2W3I6"/>
<evidence type="ECO:0000256" key="14">
    <source>
        <dbReference type="RuleBase" id="RU363109"/>
    </source>
</evidence>
<keyword evidence="6 14" id="KW-0812">Transmembrane</keyword>
<dbReference type="InterPro" id="IPR007482">
    <property type="entry name" value="Tyr_Pase-like_PTPLA"/>
</dbReference>
<evidence type="ECO:0000256" key="8">
    <source>
        <dbReference type="ARBA" id="ARBA00022989"/>
    </source>
</evidence>
<comment type="function">
    <text evidence="14">Catalyzes the third of the four reactions of the long-chain fatty acids elongation cycle. This endoplasmic reticulum-bound enzymatic process, allows the addition of two carbons to the chain of long- and very long-chain fatty acids/VLCFAs per cycle. This enzyme catalyzes the dehydration of the 3-hydroxyacyl-CoA intermediate into trans-2,3-enoyl-CoA, within each cycle of fatty acid elongation. Thereby, it participates to the production of VLCFAs of different chain lengths that are involved in multiple biological processes as precursors of membrane lipids and lipid mediators.</text>
</comment>
<comment type="similarity">
    <text evidence="3 14">Belongs to the very long-chain fatty acids dehydratase HACD family.</text>
</comment>
<evidence type="ECO:0000256" key="13">
    <source>
        <dbReference type="ARBA" id="ARBA00036671"/>
    </source>
</evidence>
<evidence type="ECO:0000256" key="4">
    <source>
        <dbReference type="ARBA" id="ARBA00013122"/>
    </source>
</evidence>
<evidence type="ECO:0000256" key="6">
    <source>
        <dbReference type="ARBA" id="ARBA00022692"/>
    </source>
</evidence>
<name>A0A8F2W3I6_CANAR</name>
<dbReference type="GO" id="GO:0030497">
    <property type="term" value="P:fatty acid elongation"/>
    <property type="evidence" value="ECO:0007669"/>
    <property type="project" value="TreeGrafter"/>
</dbReference>
<protein>
    <recommendedName>
        <fullName evidence="4 14">Very-long-chain (3R)-3-hydroxyacyl-CoA dehydratase</fullName>
        <ecNumber evidence="4 14">4.2.1.134</ecNumber>
    </recommendedName>
</protein>
<feature type="transmembrane region" description="Helical" evidence="14">
    <location>
        <begin position="99"/>
        <end position="124"/>
    </location>
</feature>
<feature type="transmembrane region" description="Helical" evidence="14">
    <location>
        <begin position="167"/>
        <end position="189"/>
    </location>
</feature>
<dbReference type="Pfam" id="PF04387">
    <property type="entry name" value="PTPLA"/>
    <property type="match status" value="2"/>
</dbReference>
<proteinExistence type="inferred from homology"/>
<evidence type="ECO:0000256" key="11">
    <source>
        <dbReference type="ARBA" id="ARBA00023160"/>
    </source>
</evidence>
<organism evidence="15">
    <name type="scientific">Candidozyma auris</name>
    <name type="common">Yeast</name>
    <name type="synonym">Candida auris</name>
    <dbReference type="NCBI Taxonomy" id="498019"/>
    <lineage>
        <taxon>Eukaryota</taxon>
        <taxon>Fungi</taxon>
        <taxon>Dikarya</taxon>
        <taxon>Ascomycota</taxon>
        <taxon>Saccharomycotina</taxon>
        <taxon>Pichiomycetes</taxon>
        <taxon>Metschnikowiaceae</taxon>
        <taxon>Candidozyma</taxon>
    </lineage>
</organism>
<dbReference type="Proteomes" id="UP000825438">
    <property type="component" value="Chromosome V"/>
</dbReference>